<evidence type="ECO:0000256" key="3">
    <source>
        <dbReference type="PROSITE-ProRule" id="PRU00023"/>
    </source>
</evidence>
<name>L8HIB9_ACACF</name>
<dbReference type="VEuPathDB" id="AmoebaDB:ACA1_333230"/>
<dbReference type="InterPro" id="IPR036770">
    <property type="entry name" value="Ankyrin_rpt-contain_sf"/>
</dbReference>
<dbReference type="GeneID" id="14925466"/>
<dbReference type="KEGG" id="acan:ACA1_333230"/>
<protein>
    <submittedName>
        <fullName evidence="4">Uncharacterized protein</fullName>
    </submittedName>
</protein>
<dbReference type="PANTHER" id="PTHR24171">
    <property type="entry name" value="ANKYRIN REPEAT DOMAIN-CONTAINING PROTEIN 39-RELATED"/>
    <property type="match status" value="1"/>
</dbReference>
<dbReference type="InterPro" id="IPR002110">
    <property type="entry name" value="Ankyrin_rpt"/>
</dbReference>
<dbReference type="AlphaFoldDB" id="L8HIB9"/>
<organism evidence="4 5">
    <name type="scientific">Acanthamoeba castellanii (strain ATCC 30010 / Neff)</name>
    <dbReference type="NCBI Taxonomy" id="1257118"/>
    <lineage>
        <taxon>Eukaryota</taxon>
        <taxon>Amoebozoa</taxon>
        <taxon>Discosea</taxon>
        <taxon>Longamoebia</taxon>
        <taxon>Centramoebida</taxon>
        <taxon>Acanthamoebidae</taxon>
        <taxon>Acanthamoeba</taxon>
    </lineage>
</organism>
<evidence type="ECO:0000313" key="4">
    <source>
        <dbReference type="EMBL" id="ELR24443.1"/>
    </source>
</evidence>
<dbReference type="PANTHER" id="PTHR24171:SF8">
    <property type="entry name" value="BRCA1-ASSOCIATED RING DOMAIN PROTEIN 1"/>
    <property type="match status" value="1"/>
</dbReference>
<reference evidence="4 5" key="1">
    <citation type="journal article" date="2013" name="Genome Biol.">
        <title>Genome of Acanthamoeba castellanii highlights extensive lateral gene transfer and early evolution of tyrosine kinase signaling.</title>
        <authorList>
            <person name="Clarke M."/>
            <person name="Lohan A.J."/>
            <person name="Liu B."/>
            <person name="Lagkouvardos I."/>
            <person name="Roy S."/>
            <person name="Zafar N."/>
            <person name="Bertelli C."/>
            <person name="Schilde C."/>
            <person name="Kianianmomeni A."/>
            <person name="Burglin T.R."/>
            <person name="Frech C."/>
            <person name="Turcotte B."/>
            <person name="Kopec K.O."/>
            <person name="Synnott J.M."/>
            <person name="Choo C."/>
            <person name="Paponov I."/>
            <person name="Finkler A."/>
            <person name="Soon Heng Tan C."/>
            <person name="Hutchins A.P."/>
            <person name="Weinmeier T."/>
            <person name="Rattei T."/>
            <person name="Chu J.S."/>
            <person name="Gimenez G."/>
            <person name="Irimia M."/>
            <person name="Rigden D.J."/>
            <person name="Fitzpatrick D.A."/>
            <person name="Lorenzo-Morales J."/>
            <person name="Bateman A."/>
            <person name="Chiu C.H."/>
            <person name="Tang P."/>
            <person name="Hegemann P."/>
            <person name="Fromm H."/>
            <person name="Raoult D."/>
            <person name="Greub G."/>
            <person name="Miranda-Saavedra D."/>
            <person name="Chen N."/>
            <person name="Nash P."/>
            <person name="Ginger M.L."/>
            <person name="Horn M."/>
            <person name="Schaap P."/>
            <person name="Caler L."/>
            <person name="Loftus B."/>
        </authorList>
    </citation>
    <scope>NUCLEOTIDE SEQUENCE [LARGE SCALE GENOMIC DNA]</scope>
    <source>
        <strain evidence="4 5">Neff</strain>
    </source>
</reference>
<proteinExistence type="predicted"/>
<dbReference type="RefSeq" id="XP_004355017.1">
    <property type="nucleotide sequence ID" value="XM_004354965.1"/>
</dbReference>
<gene>
    <name evidence="4" type="ORF">ACA1_333230</name>
</gene>
<keyword evidence="5" id="KW-1185">Reference proteome</keyword>
<dbReference type="Proteomes" id="UP000011083">
    <property type="component" value="Unassembled WGS sequence"/>
</dbReference>
<dbReference type="STRING" id="1257118.L8HIB9"/>
<accession>L8HIB9</accession>
<dbReference type="Gene3D" id="1.25.40.20">
    <property type="entry name" value="Ankyrin repeat-containing domain"/>
    <property type="match status" value="1"/>
</dbReference>
<dbReference type="PROSITE" id="PS50297">
    <property type="entry name" value="ANK_REP_REGION"/>
    <property type="match status" value="1"/>
</dbReference>
<dbReference type="SMART" id="SM00248">
    <property type="entry name" value="ANK"/>
    <property type="match status" value="3"/>
</dbReference>
<evidence type="ECO:0000313" key="5">
    <source>
        <dbReference type="Proteomes" id="UP000011083"/>
    </source>
</evidence>
<keyword evidence="2 3" id="KW-0040">ANK repeat</keyword>
<sequence length="107" mass="11761">MEGPQLLEAATKGRHEEVARLLSDRAGKAAINYTDEVRETALYKAVTFNHAGIVKLLLEHGADPNIANDLMYTPLHEAAQYGHTELTPYGLAIKKNHKKAAKELIKG</sequence>
<dbReference type="GO" id="GO:0004842">
    <property type="term" value="F:ubiquitin-protein transferase activity"/>
    <property type="evidence" value="ECO:0007669"/>
    <property type="project" value="TreeGrafter"/>
</dbReference>
<dbReference type="GO" id="GO:0085020">
    <property type="term" value="P:protein K6-linked ubiquitination"/>
    <property type="evidence" value="ECO:0007669"/>
    <property type="project" value="TreeGrafter"/>
</dbReference>
<feature type="repeat" description="ANK" evidence="3">
    <location>
        <begin position="37"/>
        <end position="69"/>
    </location>
</feature>
<dbReference type="SUPFAM" id="SSF48403">
    <property type="entry name" value="Ankyrin repeat"/>
    <property type="match status" value="1"/>
</dbReference>
<evidence type="ECO:0000256" key="2">
    <source>
        <dbReference type="ARBA" id="ARBA00023043"/>
    </source>
</evidence>
<dbReference type="PROSITE" id="PS50088">
    <property type="entry name" value="ANK_REPEAT"/>
    <property type="match status" value="1"/>
</dbReference>
<dbReference type="Pfam" id="PF12796">
    <property type="entry name" value="Ank_2"/>
    <property type="match status" value="1"/>
</dbReference>
<dbReference type="OrthoDB" id="17154at2759"/>
<keyword evidence="1" id="KW-0677">Repeat</keyword>
<dbReference type="EMBL" id="KB007819">
    <property type="protein sequence ID" value="ELR24443.1"/>
    <property type="molecule type" value="Genomic_DNA"/>
</dbReference>
<evidence type="ECO:0000256" key="1">
    <source>
        <dbReference type="ARBA" id="ARBA00022737"/>
    </source>
</evidence>